<evidence type="ECO:0000259" key="2">
    <source>
        <dbReference type="Pfam" id="PF04504"/>
    </source>
</evidence>
<organism evidence="3 4">
    <name type="scientific">Cinchona calisaya</name>
    <dbReference type="NCBI Taxonomy" id="153742"/>
    <lineage>
        <taxon>Eukaryota</taxon>
        <taxon>Viridiplantae</taxon>
        <taxon>Streptophyta</taxon>
        <taxon>Embryophyta</taxon>
        <taxon>Tracheophyta</taxon>
        <taxon>Spermatophyta</taxon>
        <taxon>Magnoliopsida</taxon>
        <taxon>eudicotyledons</taxon>
        <taxon>Gunneridae</taxon>
        <taxon>Pentapetalae</taxon>
        <taxon>asterids</taxon>
        <taxon>lamiids</taxon>
        <taxon>Gentianales</taxon>
        <taxon>Rubiaceae</taxon>
        <taxon>Cinchonoideae</taxon>
        <taxon>Cinchoneae</taxon>
        <taxon>Cinchona</taxon>
    </lineage>
</organism>
<keyword evidence="4" id="KW-1185">Reference proteome</keyword>
<dbReference type="InterPro" id="IPR053932">
    <property type="entry name" value="GeBP-like_DBD"/>
</dbReference>
<name>A0ABD2ZJS4_9GENT</name>
<protein>
    <recommendedName>
        <fullName evidence="2">Glabrous enhancer-binding protein-like DBD domain-containing protein</fullName>
    </recommendedName>
</protein>
<dbReference type="AlphaFoldDB" id="A0ABD2ZJS4"/>
<gene>
    <name evidence="3" type="ORF">ACH5RR_021296</name>
</gene>
<reference evidence="3 4" key="1">
    <citation type="submission" date="2024-11" db="EMBL/GenBank/DDBJ databases">
        <title>A near-complete genome assembly of Cinchona calisaya.</title>
        <authorList>
            <person name="Lian D.C."/>
            <person name="Zhao X.W."/>
            <person name="Wei L."/>
        </authorList>
    </citation>
    <scope>NUCLEOTIDE SEQUENCE [LARGE SCALE GENOMIC DNA]</scope>
    <source>
        <tissue evidence="3">Nenye</tissue>
    </source>
</reference>
<evidence type="ECO:0000313" key="3">
    <source>
        <dbReference type="EMBL" id="KAL3518707.1"/>
    </source>
</evidence>
<comment type="caution">
    <text evidence="3">The sequence shown here is derived from an EMBL/GenBank/DDBJ whole genome shotgun (WGS) entry which is preliminary data.</text>
</comment>
<dbReference type="Pfam" id="PF04504">
    <property type="entry name" value="GeBP-like_DBD"/>
    <property type="match status" value="1"/>
</dbReference>
<proteinExistence type="inferred from homology"/>
<evidence type="ECO:0000313" key="4">
    <source>
        <dbReference type="Proteomes" id="UP001630127"/>
    </source>
</evidence>
<dbReference type="Proteomes" id="UP001630127">
    <property type="component" value="Unassembled WGS sequence"/>
</dbReference>
<accession>A0ABD2ZJS4</accession>
<dbReference type="EMBL" id="JBJUIK010000009">
    <property type="protein sequence ID" value="KAL3518707.1"/>
    <property type="molecule type" value="Genomic_DNA"/>
</dbReference>
<evidence type="ECO:0000256" key="1">
    <source>
        <dbReference type="ARBA" id="ARBA00010820"/>
    </source>
</evidence>
<sequence length="318" mass="36461">MVKKLQFEDLNDGFDPQSNIGFSKNILAEKNAYPFLSYILLVDSAKNAFPTEVDPPWVFKKILRLRMKYLASLRRNISGNSSFNSPEEKQIFSLSDAIWGSDLIDNSANCLGEMEILDDMNKFRDLTSACPTDDYTSMLEFLKSLIPRGLFKKAHMIWCTVKEATQNSTDNFWIPSILNSANISPLPTEIRSSFDFLVLMNDYYHKYEGKYPFAEEDHMFNFTLFWVPGDSTMKEVQDTIVQLRDEYMQNRDRMCKEVGITTDYKDTSVLSDMIWGENGGNLGIIDINLASLGNAVEKSFGEEFVLGFDVEANPFEKW</sequence>
<comment type="similarity">
    <text evidence="1">Belongs to the GeBP family.</text>
</comment>
<feature type="domain" description="Glabrous enhancer-binding protein-like DBD" evidence="2">
    <location>
        <begin position="40"/>
        <end position="100"/>
    </location>
</feature>